<dbReference type="InterPro" id="IPR002557">
    <property type="entry name" value="Chitin-bd_dom"/>
</dbReference>
<dbReference type="AlphaFoldDB" id="A0AAD5PZT1"/>
<dbReference type="GO" id="GO:0008061">
    <property type="term" value="F:chitin binding"/>
    <property type="evidence" value="ECO:0007669"/>
    <property type="project" value="InterPro"/>
</dbReference>
<evidence type="ECO:0000259" key="1">
    <source>
        <dbReference type="PROSITE" id="PS50940"/>
    </source>
</evidence>
<feature type="domain" description="Chitin-binding type-2" evidence="1">
    <location>
        <begin position="55"/>
        <end position="99"/>
    </location>
</feature>
<dbReference type="Proteomes" id="UP000820818">
    <property type="component" value="Linkage Group LG1"/>
</dbReference>
<accession>A0AAD5PZT1</accession>
<evidence type="ECO:0000313" key="2">
    <source>
        <dbReference type="EMBL" id="KAI9565577.1"/>
    </source>
</evidence>
<name>A0AAD5PZT1_9CRUS</name>
<proteinExistence type="predicted"/>
<reference evidence="2 3" key="1">
    <citation type="submission" date="2022-05" db="EMBL/GenBank/DDBJ databases">
        <title>A multi-omics perspective on studying reproductive biology in Daphnia sinensis.</title>
        <authorList>
            <person name="Jia J."/>
        </authorList>
    </citation>
    <scope>NUCLEOTIDE SEQUENCE [LARGE SCALE GENOMIC DNA]</scope>
    <source>
        <strain evidence="2 3">WSL</strain>
    </source>
</reference>
<gene>
    <name evidence="2" type="ORF">GHT06_009369</name>
</gene>
<dbReference type="InterPro" id="IPR036508">
    <property type="entry name" value="Chitin-bd_dom_sf"/>
</dbReference>
<keyword evidence="3" id="KW-1185">Reference proteome</keyword>
<dbReference type="PROSITE" id="PS50940">
    <property type="entry name" value="CHIT_BIND_II"/>
    <property type="match status" value="1"/>
</dbReference>
<dbReference type="Gene3D" id="2.170.140.10">
    <property type="entry name" value="Chitin binding domain"/>
    <property type="match status" value="1"/>
</dbReference>
<dbReference type="Pfam" id="PF01607">
    <property type="entry name" value="CBM_14"/>
    <property type="match status" value="1"/>
</dbReference>
<dbReference type="SUPFAM" id="SSF57625">
    <property type="entry name" value="Invertebrate chitin-binding proteins"/>
    <property type="match status" value="1"/>
</dbReference>
<dbReference type="EMBL" id="WJBH02000001">
    <property type="protein sequence ID" value="KAI9565577.1"/>
    <property type="molecule type" value="Genomic_DNA"/>
</dbReference>
<dbReference type="GO" id="GO:0005576">
    <property type="term" value="C:extracellular region"/>
    <property type="evidence" value="ECO:0007669"/>
    <property type="project" value="InterPro"/>
</dbReference>
<comment type="caution">
    <text evidence="2">The sequence shown here is derived from an EMBL/GenBank/DDBJ whole genome shotgun (WGS) entry which is preliminary data.</text>
</comment>
<evidence type="ECO:0000313" key="3">
    <source>
        <dbReference type="Proteomes" id="UP000820818"/>
    </source>
</evidence>
<protein>
    <recommendedName>
        <fullName evidence="1">Chitin-binding type-2 domain-containing protein</fullName>
    </recommendedName>
</protein>
<organism evidence="2 3">
    <name type="scientific">Daphnia sinensis</name>
    <dbReference type="NCBI Taxonomy" id="1820382"/>
    <lineage>
        <taxon>Eukaryota</taxon>
        <taxon>Metazoa</taxon>
        <taxon>Ecdysozoa</taxon>
        <taxon>Arthropoda</taxon>
        <taxon>Crustacea</taxon>
        <taxon>Branchiopoda</taxon>
        <taxon>Diplostraca</taxon>
        <taxon>Cladocera</taxon>
        <taxon>Anomopoda</taxon>
        <taxon>Daphniidae</taxon>
        <taxon>Daphnia</taxon>
        <taxon>Daphnia similis group</taxon>
    </lineage>
</organism>
<sequence length="99" mass="10995">MSATMHPLASARMCTTIAKMALPKLREQSTCTEGKVFNPVTLVCTTSSQASCNQKFDCPSDDIFPYPDACSNMYYVCSGGQLYVEYCPEDFVFDPIAYF</sequence>